<dbReference type="InterPro" id="IPR052024">
    <property type="entry name" value="Methanogen_methyltrans"/>
</dbReference>
<dbReference type="AlphaFoldDB" id="A0A7C4PKH3"/>
<proteinExistence type="predicted"/>
<evidence type="ECO:0000313" key="2">
    <source>
        <dbReference type="EMBL" id="HGS20745.1"/>
    </source>
</evidence>
<organism evidence="2">
    <name type="scientific">Anaerolinea thermolimosa</name>
    <dbReference type="NCBI Taxonomy" id="229919"/>
    <lineage>
        <taxon>Bacteria</taxon>
        <taxon>Bacillati</taxon>
        <taxon>Chloroflexota</taxon>
        <taxon>Anaerolineae</taxon>
        <taxon>Anaerolineales</taxon>
        <taxon>Anaerolineaceae</taxon>
        <taxon>Anaerolinea</taxon>
    </lineage>
</organism>
<dbReference type="GO" id="GO:0006779">
    <property type="term" value="P:porphyrin-containing compound biosynthetic process"/>
    <property type="evidence" value="ECO:0007669"/>
    <property type="project" value="InterPro"/>
</dbReference>
<dbReference type="SUPFAM" id="SSF51726">
    <property type="entry name" value="UROD/MetE-like"/>
    <property type="match status" value="1"/>
</dbReference>
<evidence type="ECO:0000259" key="1">
    <source>
        <dbReference type="Pfam" id="PF01208"/>
    </source>
</evidence>
<comment type="caution">
    <text evidence="2">The sequence shown here is derived from an EMBL/GenBank/DDBJ whole genome shotgun (WGS) entry which is preliminary data.</text>
</comment>
<dbReference type="GO" id="GO:0004853">
    <property type="term" value="F:uroporphyrinogen decarboxylase activity"/>
    <property type="evidence" value="ECO:0007669"/>
    <property type="project" value="InterPro"/>
</dbReference>
<dbReference type="PANTHER" id="PTHR47099">
    <property type="entry name" value="METHYLCOBAMIDE:COM METHYLTRANSFERASE MTBA"/>
    <property type="match status" value="1"/>
</dbReference>
<name>A0A7C4PKH3_9CHLR</name>
<dbReference type="EMBL" id="DSYK01000135">
    <property type="protein sequence ID" value="HGS20745.1"/>
    <property type="molecule type" value="Genomic_DNA"/>
</dbReference>
<dbReference type="InterPro" id="IPR038071">
    <property type="entry name" value="UROD/MetE-like_sf"/>
</dbReference>
<protein>
    <recommendedName>
        <fullName evidence="1">Uroporphyrinogen decarboxylase (URO-D) domain-containing protein</fullName>
    </recommendedName>
</protein>
<dbReference type="InterPro" id="IPR000257">
    <property type="entry name" value="Uroporphyrinogen_deCOase"/>
</dbReference>
<sequence length="377" mass="43388">MDFTRHNEEVKQVWEAYHEGRPIRVPMVITSVQRIWVLDPQLNRTGITWEVYLNDPDVMFEVSLQHRYYVAHHIPQDAEMGIPAEGWHISLEFGNVYEEAWFGCPIIYPEGQIATTRPLYAGQRGEDVFGRGIPGPFDGFMGKIREYYEYCLEKTRSVEFYGRPVHIDLPVSLNTDGPLTVANGIRGTQIFEDMYLREDYYHRLMEFVTTAIIERIRAWRSYLNLDPKPCCGGLADDAIQFISTSLYREKVLPYHRRILEALFGEGPHSMHLCGNVQRHFPTLVQELNVHSFDTGFPINFQTLRDQVGEDVEIQGGVPVGLLLTGTSAEVASRTREILESGITRGGRFILKEANDLPPCVPVANLWAMYEINRTWRY</sequence>
<feature type="domain" description="Uroporphyrinogen decarboxylase (URO-D)" evidence="1">
    <location>
        <begin position="169"/>
        <end position="373"/>
    </location>
</feature>
<dbReference type="PANTHER" id="PTHR47099:SF1">
    <property type="entry name" value="METHYLCOBAMIDE:COM METHYLTRANSFERASE MTBA"/>
    <property type="match status" value="1"/>
</dbReference>
<reference evidence="2" key="1">
    <citation type="journal article" date="2020" name="mSystems">
        <title>Genome- and Community-Level Interaction Insights into Carbon Utilization and Element Cycling Functions of Hydrothermarchaeota in Hydrothermal Sediment.</title>
        <authorList>
            <person name="Zhou Z."/>
            <person name="Liu Y."/>
            <person name="Xu W."/>
            <person name="Pan J."/>
            <person name="Luo Z.H."/>
            <person name="Li M."/>
        </authorList>
    </citation>
    <scope>NUCLEOTIDE SEQUENCE [LARGE SCALE GENOMIC DNA]</scope>
    <source>
        <strain evidence="2">SpSt-573</strain>
    </source>
</reference>
<dbReference type="Gene3D" id="3.20.20.210">
    <property type="match status" value="1"/>
</dbReference>
<gene>
    <name evidence="2" type="ORF">ENT37_02620</name>
</gene>
<dbReference type="Pfam" id="PF01208">
    <property type="entry name" value="URO-D"/>
    <property type="match status" value="1"/>
</dbReference>
<accession>A0A7C4PKH3</accession>